<name>A0A4C1W8T1_EUMVA</name>
<dbReference type="EMBL" id="BGZK01000486">
    <property type="protein sequence ID" value="GBP46554.1"/>
    <property type="molecule type" value="Genomic_DNA"/>
</dbReference>
<keyword evidence="2" id="KW-1185">Reference proteome</keyword>
<dbReference type="AlphaFoldDB" id="A0A4C1W8T1"/>
<organism evidence="1 2">
    <name type="scientific">Eumeta variegata</name>
    <name type="common">Bagworm moth</name>
    <name type="synonym">Eumeta japonica</name>
    <dbReference type="NCBI Taxonomy" id="151549"/>
    <lineage>
        <taxon>Eukaryota</taxon>
        <taxon>Metazoa</taxon>
        <taxon>Ecdysozoa</taxon>
        <taxon>Arthropoda</taxon>
        <taxon>Hexapoda</taxon>
        <taxon>Insecta</taxon>
        <taxon>Pterygota</taxon>
        <taxon>Neoptera</taxon>
        <taxon>Endopterygota</taxon>
        <taxon>Lepidoptera</taxon>
        <taxon>Glossata</taxon>
        <taxon>Ditrysia</taxon>
        <taxon>Tineoidea</taxon>
        <taxon>Psychidae</taxon>
        <taxon>Oiketicinae</taxon>
        <taxon>Eumeta</taxon>
    </lineage>
</organism>
<accession>A0A4C1W8T1</accession>
<comment type="caution">
    <text evidence="1">The sequence shown here is derived from an EMBL/GenBank/DDBJ whole genome shotgun (WGS) entry which is preliminary data.</text>
</comment>
<gene>
    <name evidence="1" type="ORF">EVAR_21710_1</name>
</gene>
<evidence type="ECO:0000313" key="2">
    <source>
        <dbReference type="Proteomes" id="UP000299102"/>
    </source>
</evidence>
<protein>
    <submittedName>
        <fullName evidence="1">Uncharacterized protein</fullName>
    </submittedName>
</protein>
<reference evidence="1 2" key="1">
    <citation type="journal article" date="2019" name="Commun. Biol.">
        <title>The bagworm genome reveals a unique fibroin gene that provides high tensile strength.</title>
        <authorList>
            <person name="Kono N."/>
            <person name="Nakamura H."/>
            <person name="Ohtoshi R."/>
            <person name="Tomita M."/>
            <person name="Numata K."/>
            <person name="Arakawa K."/>
        </authorList>
    </citation>
    <scope>NUCLEOTIDE SEQUENCE [LARGE SCALE GENOMIC DNA]</scope>
</reference>
<dbReference type="Proteomes" id="UP000299102">
    <property type="component" value="Unassembled WGS sequence"/>
</dbReference>
<proteinExistence type="predicted"/>
<evidence type="ECO:0000313" key="1">
    <source>
        <dbReference type="EMBL" id="GBP46554.1"/>
    </source>
</evidence>
<sequence length="158" mass="17720">MTDRGLLKTVVADAVTALAIDVSWYFSKRLANRSTKLKVIKSSVNSPVFVCGIKLGTTRFEDIALPTELFHFRECFNGRAMAWSMRLQHENVLVRSVRYRTSTDYRRMKQPPLLHFVHGFNSGLFRIAGRVSPIGGNYLKLVSEANTSSPADGGLIQK</sequence>